<evidence type="ECO:0000256" key="1">
    <source>
        <dbReference type="ARBA" id="ARBA00009981"/>
    </source>
</evidence>
<organism evidence="3 5">
    <name type="scientific">Trichococcus ilyis</name>
    <dbReference type="NCBI Taxonomy" id="640938"/>
    <lineage>
        <taxon>Bacteria</taxon>
        <taxon>Bacillati</taxon>
        <taxon>Bacillota</taxon>
        <taxon>Bacilli</taxon>
        <taxon>Lactobacillales</taxon>
        <taxon>Carnobacteriaceae</taxon>
        <taxon>Trichococcus</taxon>
    </lineage>
</organism>
<reference evidence="3 5" key="1">
    <citation type="submission" date="2016-02" db="EMBL/GenBank/DDBJ databases">
        <authorList>
            <person name="Wen L."/>
            <person name="He K."/>
            <person name="Yang H."/>
        </authorList>
    </citation>
    <scope>NUCLEOTIDE SEQUENCE [LARGE SCALE GENOMIC DNA]</scope>
    <source>
        <strain evidence="3">Trichococcus_R210</strain>
    </source>
</reference>
<comment type="function">
    <text evidence="2">Antitoxin component of a type II toxin-antitoxin (TA) system.</text>
</comment>
<dbReference type="STRING" id="640938.TR210_1631"/>
<sequence>MSIVNPSQARKVFYQLLKDVNETHEPVYISGKKEESEAVMVSKKDWDAIQETLYLQSSGVADVVQQREKEHEFVALEDIDWNTL</sequence>
<dbReference type="EMBL" id="FJNB01000011">
    <property type="protein sequence ID" value="CZQ99257.1"/>
    <property type="molecule type" value="Genomic_DNA"/>
</dbReference>
<dbReference type="RefSeq" id="WP_068623023.1">
    <property type="nucleotide sequence ID" value="NZ_FJNB01000011.1"/>
</dbReference>
<dbReference type="SUPFAM" id="SSF143120">
    <property type="entry name" value="YefM-like"/>
    <property type="match status" value="1"/>
</dbReference>
<dbReference type="Gene3D" id="3.40.1620.10">
    <property type="entry name" value="YefM-like domain"/>
    <property type="match status" value="1"/>
</dbReference>
<proteinExistence type="inferred from homology"/>
<evidence type="ECO:0000256" key="2">
    <source>
        <dbReference type="RuleBase" id="RU362080"/>
    </source>
</evidence>
<gene>
    <name evidence="4" type="ORF">SAMN05216375_10870</name>
    <name evidence="3" type="ORF">TR210_1631</name>
</gene>
<dbReference type="OrthoDB" id="2427986at2"/>
<evidence type="ECO:0000313" key="4">
    <source>
        <dbReference type="EMBL" id="SEJ14536.1"/>
    </source>
</evidence>
<dbReference type="PANTHER" id="PTHR33713">
    <property type="entry name" value="ANTITOXIN YAFN-RELATED"/>
    <property type="match status" value="1"/>
</dbReference>
<evidence type="ECO:0000313" key="5">
    <source>
        <dbReference type="Proteomes" id="UP000076878"/>
    </source>
</evidence>
<reference evidence="4 6" key="2">
    <citation type="submission" date="2016-10" db="EMBL/GenBank/DDBJ databases">
        <authorList>
            <person name="Varghese N."/>
            <person name="Submissions S."/>
        </authorList>
    </citation>
    <scope>NUCLEOTIDE SEQUENCE [LARGE SCALE GENOMIC DNA]</scope>
    <source>
        <strain evidence="4 6">DSM 22150</strain>
    </source>
</reference>
<dbReference type="InterPro" id="IPR006442">
    <property type="entry name" value="Antitoxin_Phd/YefM"/>
</dbReference>
<dbReference type="Pfam" id="PF02604">
    <property type="entry name" value="PhdYeFM_antitox"/>
    <property type="match status" value="1"/>
</dbReference>
<dbReference type="AlphaFoldDB" id="A0A143YUL6"/>
<dbReference type="InterPro" id="IPR036165">
    <property type="entry name" value="YefM-like_sf"/>
</dbReference>
<comment type="similarity">
    <text evidence="1 2">Belongs to the phD/YefM antitoxin family.</text>
</comment>
<dbReference type="PANTHER" id="PTHR33713:SF6">
    <property type="entry name" value="ANTITOXIN YEFM"/>
    <property type="match status" value="1"/>
</dbReference>
<dbReference type="Proteomes" id="UP000199280">
    <property type="component" value="Unassembled WGS sequence"/>
</dbReference>
<protein>
    <recommendedName>
        <fullName evidence="2">Antitoxin</fullName>
    </recommendedName>
</protein>
<dbReference type="Proteomes" id="UP000076878">
    <property type="component" value="Unassembled WGS sequence"/>
</dbReference>
<dbReference type="EMBL" id="FNYT01000008">
    <property type="protein sequence ID" value="SEJ14536.1"/>
    <property type="molecule type" value="Genomic_DNA"/>
</dbReference>
<name>A0A143YUL6_9LACT</name>
<accession>A0A143YUL6</accession>
<keyword evidence="6" id="KW-1185">Reference proteome</keyword>
<evidence type="ECO:0000313" key="6">
    <source>
        <dbReference type="Proteomes" id="UP000199280"/>
    </source>
</evidence>
<dbReference type="NCBIfam" id="TIGR01552">
    <property type="entry name" value="phd_fam"/>
    <property type="match status" value="1"/>
</dbReference>
<dbReference type="InterPro" id="IPR051405">
    <property type="entry name" value="phD/YefM_antitoxin"/>
</dbReference>
<evidence type="ECO:0000313" key="3">
    <source>
        <dbReference type="EMBL" id="CZQ99257.1"/>
    </source>
</evidence>